<accession>A0A0K2BLR6</accession>
<keyword evidence="1 4" id="KW-0819">tRNA processing</keyword>
<comment type="similarity">
    <text evidence="4">Belongs to the TrhO family.</text>
</comment>
<evidence type="ECO:0000313" key="7">
    <source>
        <dbReference type="Proteomes" id="UP000056466"/>
    </source>
</evidence>
<dbReference type="CDD" id="cd01518">
    <property type="entry name" value="RHOD_YceA"/>
    <property type="match status" value="1"/>
</dbReference>
<evidence type="ECO:0000259" key="5">
    <source>
        <dbReference type="PROSITE" id="PS50206"/>
    </source>
</evidence>
<dbReference type="InterPro" id="IPR036873">
    <property type="entry name" value="Rhodanese-like_dom_sf"/>
</dbReference>
<dbReference type="SUPFAM" id="SSF52821">
    <property type="entry name" value="Rhodanese/Cell cycle control phosphatase"/>
    <property type="match status" value="1"/>
</dbReference>
<sequence length="319" mass="37280">MKVLHNTISNKILRNRMLVETERRTTISFYKYFYIDDPNSFRDTIYRKLNDLHVLGRIYIATEGINGQISVRKNNFNSFRTILYNSHPKLDKVRLNIALDNNVLSFWVLRIKVRASIVADGITDHSFNYLNVGHYLKAEEVNIMADNPDVLFVDMRNHYEYEIGHFKQALDIPSNTFREQLYMVVKMLQHDKNRHIVMYCTGGIRCEKASAWMLHNGFKNIYHVEGGIIGYTNRAKELGLPIKFIGKNFVFDERFGERITSEVIAHCHQCNSLCDSYTNCRNTHCHRLFIQCNNCAKKYYGCCNLLCKNKQLATTSYSV</sequence>
<keyword evidence="7" id="KW-1185">Reference proteome</keyword>
<organism evidence="6 7">
    <name type="scientific">Candidatus Palibaumannia cicadellinicola</name>
    <dbReference type="NCBI Taxonomy" id="186490"/>
    <lineage>
        <taxon>Bacteria</taxon>
        <taxon>Pseudomonadati</taxon>
        <taxon>Pseudomonadota</taxon>
        <taxon>Gammaproteobacteria</taxon>
        <taxon>Candidatus Palibaumannia</taxon>
    </lineage>
</organism>
<dbReference type="Pfam" id="PF12368">
    <property type="entry name" value="Rhodanese_C"/>
    <property type="match status" value="1"/>
</dbReference>
<keyword evidence="6" id="KW-0808">Transferase</keyword>
<dbReference type="PANTHER" id="PTHR43846">
    <property type="entry name" value="UPF0176 PROTEIN YCEA"/>
    <property type="match status" value="1"/>
</dbReference>
<dbReference type="Pfam" id="PF17773">
    <property type="entry name" value="UPF0176_N"/>
    <property type="match status" value="1"/>
</dbReference>
<gene>
    <name evidence="4" type="primary">trhO</name>
    <name evidence="6" type="ORF">AB162_402</name>
</gene>
<protein>
    <recommendedName>
        <fullName evidence="4">tRNA uridine(34) hydroxylase</fullName>
        <ecNumber evidence="4">1.14.-.-</ecNumber>
    </recommendedName>
    <alternativeName>
        <fullName evidence="4">tRNA hydroxylation protein O</fullName>
    </alternativeName>
</protein>
<dbReference type="PATRIC" id="fig|186490.8.peg.381"/>
<dbReference type="GO" id="GO:0016740">
    <property type="term" value="F:transferase activity"/>
    <property type="evidence" value="ECO:0007669"/>
    <property type="project" value="UniProtKB-KW"/>
</dbReference>
<dbReference type="PANTHER" id="PTHR43846:SF1">
    <property type="entry name" value="TRNA URIDINE(34) HYDROXYLASE"/>
    <property type="match status" value="1"/>
</dbReference>
<dbReference type="SMART" id="SM00450">
    <property type="entry name" value="RHOD"/>
    <property type="match status" value="1"/>
</dbReference>
<dbReference type="GO" id="GO:0006400">
    <property type="term" value="P:tRNA modification"/>
    <property type="evidence" value="ECO:0007669"/>
    <property type="project" value="UniProtKB-UniRule"/>
</dbReference>
<dbReference type="InterPro" id="IPR040503">
    <property type="entry name" value="TRHO_N"/>
</dbReference>
<dbReference type="PROSITE" id="PS50206">
    <property type="entry name" value="RHODANESE_3"/>
    <property type="match status" value="1"/>
</dbReference>
<dbReference type="Pfam" id="PF00581">
    <property type="entry name" value="Rhodanese"/>
    <property type="match status" value="1"/>
</dbReference>
<comment type="catalytic activity">
    <reaction evidence="4">
        <text>uridine(34) in tRNA + AH2 + O2 = 5-hydroxyuridine(34) in tRNA + A + H2O</text>
        <dbReference type="Rhea" id="RHEA:64224"/>
        <dbReference type="Rhea" id="RHEA-COMP:11727"/>
        <dbReference type="Rhea" id="RHEA-COMP:13381"/>
        <dbReference type="ChEBI" id="CHEBI:13193"/>
        <dbReference type="ChEBI" id="CHEBI:15377"/>
        <dbReference type="ChEBI" id="CHEBI:15379"/>
        <dbReference type="ChEBI" id="CHEBI:17499"/>
        <dbReference type="ChEBI" id="CHEBI:65315"/>
        <dbReference type="ChEBI" id="CHEBI:136877"/>
    </reaction>
</comment>
<proteinExistence type="inferred from homology"/>
<dbReference type="EMBL" id="CP011787">
    <property type="protein sequence ID" value="AKZ65993.1"/>
    <property type="molecule type" value="Genomic_DNA"/>
</dbReference>
<evidence type="ECO:0000256" key="3">
    <source>
        <dbReference type="ARBA" id="ARBA00045625"/>
    </source>
</evidence>
<comment type="function">
    <text evidence="3">Catalyzes oxygen-dependent 5-hydroxyuridine (ho5U) modification at position 34 in tRNAs, the first step in 5-carboxymethoxyuridine (cmo5U) biosynthesis. May be part of an alternate pathway, which is able to bypass cmo5U biogenesis in a subset of tRNAs under aerobic conditions.</text>
</comment>
<dbReference type="HAMAP" id="MF_00469">
    <property type="entry name" value="TrhO"/>
    <property type="match status" value="1"/>
</dbReference>
<dbReference type="OrthoDB" id="9778326at2"/>
<dbReference type="EC" id="1.14.-.-" evidence="4"/>
<dbReference type="KEGG" id="bcig:AB162_402"/>
<keyword evidence="2 4" id="KW-0560">Oxidoreductase</keyword>
<dbReference type="InterPro" id="IPR020936">
    <property type="entry name" value="TrhO"/>
</dbReference>
<feature type="domain" description="Rhodanese" evidence="5">
    <location>
        <begin position="146"/>
        <end position="240"/>
    </location>
</feature>
<dbReference type="InterPro" id="IPR022111">
    <property type="entry name" value="Rhodanese_C"/>
</dbReference>
<evidence type="ECO:0000256" key="2">
    <source>
        <dbReference type="ARBA" id="ARBA00023002"/>
    </source>
</evidence>
<dbReference type="Proteomes" id="UP000056466">
    <property type="component" value="Chromosome"/>
</dbReference>
<evidence type="ECO:0000256" key="4">
    <source>
        <dbReference type="HAMAP-Rule" id="MF_00469"/>
    </source>
</evidence>
<evidence type="ECO:0000313" key="6">
    <source>
        <dbReference type="EMBL" id="AKZ65993.1"/>
    </source>
</evidence>
<reference evidence="6 7" key="1">
    <citation type="submission" date="2015-06" db="EMBL/GenBank/DDBJ databases">
        <title>Lineage-specific patterns of genome deterioration in obligate symbionts.</title>
        <authorList>
            <person name="Bennett G.M."/>
            <person name="McCutcheon J.P."/>
            <person name="McDonald B.R."/>
            <person name="Moran N.A."/>
        </authorList>
    </citation>
    <scope>NUCLEOTIDE SEQUENCE [LARGE SCALE GENOMIC DNA]</scope>
    <source>
        <strain evidence="6 7">B-GSS</strain>
    </source>
</reference>
<dbReference type="Gene3D" id="3.30.70.100">
    <property type="match status" value="1"/>
</dbReference>
<dbReference type="Gene3D" id="3.40.250.10">
    <property type="entry name" value="Rhodanese-like domain"/>
    <property type="match status" value="1"/>
</dbReference>
<dbReference type="GO" id="GO:0016705">
    <property type="term" value="F:oxidoreductase activity, acting on paired donors, with incorporation or reduction of molecular oxygen"/>
    <property type="evidence" value="ECO:0007669"/>
    <property type="project" value="UniProtKB-UniRule"/>
</dbReference>
<evidence type="ECO:0000256" key="1">
    <source>
        <dbReference type="ARBA" id="ARBA00022694"/>
    </source>
</evidence>
<dbReference type="AlphaFoldDB" id="A0A0K2BLR6"/>
<dbReference type="NCBIfam" id="NF001133">
    <property type="entry name" value="PRK00142.1-1"/>
    <property type="match status" value="1"/>
</dbReference>
<name>A0A0K2BLR6_9GAMM</name>
<dbReference type="InterPro" id="IPR001763">
    <property type="entry name" value="Rhodanese-like_dom"/>
</dbReference>